<feature type="binding site" evidence="9">
    <location>
        <begin position="163"/>
        <end position="166"/>
    </location>
    <ligand>
        <name>substrate</name>
    </ligand>
</feature>
<dbReference type="InterPro" id="IPR014026">
    <property type="entry name" value="UDP-Glc/GDP-Man_DH_dimer"/>
</dbReference>
<dbReference type="GO" id="GO:0006024">
    <property type="term" value="P:glycosaminoglycan biosynthetic process"/>
    <property type="evidence" value="ECO:0007669"/>
    <property type="project" value="TreeGrafter"/>
</dbReference>
<dbReference type="UniPathway" id="UPA00038">
    <property type="reaction ID" value="UER00491"/>
</dbReference>
<evidence type="ECO:0000256" key="5">
    <source>
        <dbReference type="ARBA" id="ARBA00023002"/>
    </source>
</evidence>
<dbReference type="InterPro" id="IPR036291">
    <property type="entry name" value="NAD(P)-bd_dom_sf"/>
</dbReference>
<dbReference type="Gene3D" id="1.20.5.100">
    <property type="entry name" value="Cytochrome c1, transmembrane anchor, C-terminal"/>
    <property type="match status" value="1"/>
</dbReference>
<evidence type="ECO:0000256" key="10">
    <source>
        <dbReference type="PIRSR" id="PIRSR500134-3"/>
    </source>
</evidence>
<comment type="pathway">
    <text evidence="1">Nucleotide-sugar biosynthesis; UDP-alpha-D-glucuronate biosynthesis; UDP-alpha-D-glucuronate from UDP-alpha-D-glucose: step 1/1.</text>
</comment>
<dbReference type="InterPro" id="IPR017476">
    <property type="entry name" value="UDP-Glc/GDP-Man"/>
</dbReference>
<keyword evidence="5 8" id="KW-0560">Oxidoreductase</keyword>
<proteinExistence type="inferred from homology"/>
<comment type="catalytic activity">
    <reaction evidence="7 8">
        <text>UDP-alpha-D-glucose + 2 NAD(+) + H2O = UDP-alpha-D-glucuronate + 2 NADH + 3 H(+)</text>
        <dbReference type="Rhea" id="RHEA:23596"/>
        <dbReference type="ChEBI" id="CHEBI:15377"/>
        <dbReference type="ChEBI" id="CHEBI:15378"/>
        <dbReference type="ChEBI" id="CHEBI:57540"/>
        <dbReference type="ChEBI" id="CHEBI:57945"/>
        <dbReference type="ChEBI" id="CHEBI:58052"/>
        <dbReference type="ChEBI" id="CHEBI:58885"/>
        <dbReference type="EC" id="1.1.1.22"/>
    </reaction>
</comment>
<evidence type="ECO:0000256" key="3">
    <source>
        <dbReference type="ARBA" id="ARBA00012954"/>
    </source>
</evidence>
<dbReference type="PANTHER" id="PTHR11374:SF3">
    <property type="entry name" value="UDP-GLUCOSE 6-DEHYDROGENASE"/>
    <property type="match status" value="1"/>
</dbReference>
<dbReference type="GO" id="GO:0051287">
    <property type="term" value="F:NAD binding"/>
    <property type="evidence" value="ECO:0007669"/>
    <property type="project" value="InterPro"/>
</dbReference>
<dbReference type="NCBIfam" id="TIGR03026">
    <property type="entry name" value="NDP-sugDHase"/>
    <property type="match status" value="1"/>
</dbReference>
<comment type="function">
    <text evidence="8">Involved in the biosynthesis of glycosaminoglycans; hyaluronan, chondroitin sulfate, and heparan sulfate.</text>
</comment>
<feature type="binding site" evidence="9">
    <location>
        <begin position="266"/>
        <end position="270"/>
    </location>
    <ligand>
        <name>substrate</name>
    </ligand>
</feature>
<feature type="binding site" evidence="9">
    <location>
        <position position="221"/>
    </location>
    <ligand>
        <name>substrate</name>
    </ligand>
</feature>
<evidence type="ECO:0000256" key="4">
    <source>
        <dbReference type="ARBA" id="ARBA00015132"/>
    </source>
</evidence>
<feature type="binding site" evidence="10">
    <location>
        <position position="37"/>
    </location>
    <ligand>
        <name>NAD(+)</name>
        <dbReference type="ChEBI" id="CHEBI:57540"/>
    </ligand>
</feature>
<accession>A0A5K3EJF8</accession>
<feature type="domain" description="UDP-glucose/GDP-mannose dehydrogenase C-terminal" evidence="11">
    <location>
        <begin position="333"/>
        <end position="447"/>
    </location>
</feature>
<dbReference type="GO" id="GO:0006065">
    <property type="term" value="P:UDP-glucuronate biosynthetic process"/>
    <property type="evidence" value="ECO:0007669"/>
    <property type="project" value="UniProtKB-UniPathway"/>
</dbReference>
<evidence type="ECO:0000256" key="2">
    <source>
        <dbReference type="ARBA" id="ARBA00006601"/>
    </source>
</evidence>
<dbReference type="SUPFAM" id="SSF51735">
    <property type="entry name" value="NAD(P)-binding Rossmann-fold domains"/>
    <property type="match status" value="1"/>
</dbReference>
<feature type="binding site" evidence="10">
    <location>
        <position position="93"/>
    </location>
    <ligand>
        <name>NAD(+)</name>
        <dbReference type="ChEBI" id="CHEBI:57540"/>
    </ligand>
</feature>
<dbReference type="InterPro" id="IPR036220">
    <property type="entry name" value="UDP-Glc/GDP-Man_DH_C_sf"/>
</dbReference>
<dbReference type="PIRSF" id="PIRSF500134">
    <property type="entry name" value="UDPglc_DH_bac"/>
    <property type="match status" value="1"/>
</dbReference>
<dbReference type="SMART" id="SM00984">
    <property type="entry name" value="UDPG_MGDP_dh_C"/>
    <property type="match status" value="1"/>
</dbReference>
<name>A0A5K3EJF8_MESCO</name>
<dbReference type="PIRSF" id="PIRSF000124">
    <property type="entry name" value="UDPglc_GDPman_dh"/>
    <property type="match status" value="1"/>
</dbReference>
<dbReference type="Pfam" id="PF03720">
    <property type="entry name" value="UDPG_MGDP_dh_C"/>
    <property type="match status" value="1"/>
</dbReference>
<protein>
    <recommendedName>
        <fullName evidence="4 8">UDP-glucose 6-dehydrogenase</fullName>
        <ecNumber evidence="3 8">1.1.1.22</ecNumber>
    </recommendedName>
</protein>
<evidence type="ECO:0000313" key="12">
    <source>
        <dbReference type="WBParaSite" id="MCU_000614-RA"/>
    </source>
</evidence>
<feature type="binding site" evidence="9">
    <location>
        <position position="340"/>
    </location>
    <ligand>
        <name>substrate</name>
    </ligand>
</feature>
<evidence type="ECO:0000256" key="9">
    <source>
        <dbReference type="PIRSR" id="PIRSR500134-2"/>
    </source>
</evidence>
<feature type="binding site" evidence="9">
    <location>
        <position position="274"/>
    </location>
    <ligand>
        <name>substrate</name>
    </ligand>
</feature>
<dbReference type="SUPFAM" id="SSF52413">
    <property type="entry name" value="UDP-glucose/GDP-mannose dehydrogenase C-terminal domain"/>
    <property type="match status" value="1"/>
</dbReference>
<dbReference type="InterPro" id="IPR001732">
    <property type="entry name" value="UDP-Glc/GDP-Man_DH_N"/>
</dbReference>
<dbReference type="Gene3D" id="3.40.50.720">
    <property type="entry name" value="NAD(P)-binding Rossmann-like Domain"/>
    <property type="match status" value="2"/>
</dbReference>
<keyword evidence="6 8" id="KW-0520">NAD</keyword>
<reference evidence="12" key="1">
    <citation type="submission" date="2019-11" db="UniProtKB">
        <authorList>
            <consortium name="WormBaseParasite"/>
        </authorList>
    </citation>
    <scope>IDENTIFICATION</scope>
</reference>
<feature type="binding site" evidence="10">
    <location>
        <position position="133"/>
    </location>
    <ligand>
        <name>NAD(+)</name>
        <dbReference type="ChEBI" id="CHEBI:57540"/>
    </ligand>
</feature>
<evidence type="ECO:0000256" key="7">
    <source>
        <dbReference type="ARBA" id="ARBA00047473"/>
    </source>
</evidence>
<evidence type="ECO:0000256" key="1">
    <source>
        <dbReference type="ARBA" id="ARBA00004701"/>
    </source>
</evidence>
<dbReference type="AlphaFoldDB" id="A0A5K3EJF8"/>
<dbReference type="InterPro" id="IPR028356">
    <property type="entry name" value="UDPglc_DH_euk"/>
</dbReference>
<dbReference type="InterPro" id="IPR008927">
    <property type="entry name" value="6-PGluconate_DH-like_C_sf"/>
</dbReference>
<dbReference type="EC" id="1.1.1.22" evidence="3 8"/>
<dbReference type="WBParaSite" id="MCU_000614-RA">
    <property type="protein sequence ID" value="MCU_000614-RA"/>
    <property type="gene ID" value="MCU_000614"/>
</dbReference>
<dbReference type="InterPro" id="IPR028357">
    <property type="entry name" value="UDPglc_DH_bac"/>
</dbReference>
<dbReference type="FunFam" id="3.40.50.720:FF:000193">
    <property type="entry name" value="UDP-glucose 6-dehydrogenase"/>
    <property type="match status" value="1"/>
</dbReference>
<dbReference type="SUPFAM" id="SSF48179">
    <property type="entry name" value="6-phosphogluconate dehydrogenase C-terminal domain-like"/>
    <property type="match status" value="1"/>
</dbReference>
<dbReference type="Pfam" id="PF03721">
    <property type="entry name" value="UDPG_MGDP_dh_N"/>
    <property type="match status" value="1"/>
</dbReference>
<feature type="binding site" evidence="10">
    <location>
        <position position="166"/>
    </location>
    <ligand>
        <name>NAD(+)</name>
        <dbReference type="ChEBI" id="CHEBI:57540"/>
    </ligand>
</feature>
<sequence length="465" mass="50231">MVHKNYKICGVGAGILGVPVCAVIASQFPEFSVSVVDDDNSLVDQWNSGSNYPISELGLEELLKKCKGRNLVISSEVDRYLADADIILICVKTPAKSLGVGRGRAADLGCIEAVSRQIVASGNSSAIVVVQSTVPIGATDHINSIFSANNKASNFVVISNPQFVSEGSVIENLLQPDRVVLGGEATEASQRAVQILKNIYARWIPEEKIITISTKSAEVAKLVTNAFLAQRVSSINSISSVCEETAADVRQVADAVGRDRRVGPHFLDAGLGFGGNTLPADVHHLVYTCESLQLPTVAAYWNSVLSVNEFQVNRFFRKITAHFCETLRGKRIAVFGCAFKKGTPEVRNSPAVVICCRLLLEDANIAVYDPLADLQSLVDAVSETLGQKPANIDNLVWCKTPIEAAENADGIIVCTDCDEFKTLDYKAIYDSMRKPASFFDGRLVVPHKDLLKIGFRVEAVGVCLK</sequence>
<dbReference type="PANTHER" id="PTHR11374">
    <property type="entry name" value="UDP-GLUCOSE DEHYDROGENASE/UDP-MANNAC DEHYDROGENASE"/>
    <property type="match status" value="1"/>
</dbReference>
<dbReference type="InterPro" id="IPR014027">
    <property type="entry name" value="UDP-Glc/GDP-Man_DH_C"/>
</dbReference>
<organism evidence="12">
    <name type="scientific">Mesocestoides corti</name>
    <name type="common">Flatworm</name>
    <dbReference type="NCBI Taxonomy" id="53468"/>
    <lineage>
        <taxon>Eukaryota</taxon>
        <taxon>Metazoa</taxon>
        <taxon>Spiralia</taxon>
        <taxon>Lophotrochozoa</taxon>
        <taxon>Platyhelminthes</taxon>
        <taxon>Cestoda</taxon>
        <taxon>Eucestoda</taxon>
        <taxon>Cyclophyllidea</taxon>
        <taxon>Mesocestoididae</taxon>
        <taxon>Mesocestoides</taxon>
    </lineage>
</organism>
<evidence type="ECO:0000259" key="11">
    <source>
        <dbReference type="SMART" id="SM00984"/>
    </source>
</evidence>
<evidence type="ECO:0000256" key="8">
    <source>
        <dbReference type="PIRNR" id="PIRNR000124"/>
    </source>
</evidence>
<comment type="similarity">
    <text evidence="2 8">Belongs to the UDP-glucose/GDP-mannose dehydrogenase family.</text>
</comment>
<dbReference type="GO" id="GO:0000271">
    <property type="term" value="P:polysaccharide biosynthetic process"/>
    <property type="evidence" value="ECO:0007669"/>
    <property type="project" value="InterPro"/>
</dbReference>
<feature type="binding site" evidence="10">
    <location>
        <position position="347"/>
    </location>
    <ligand>
        <name>NAD(+)</name>
        <dbReference type="ChEBI" id="CHEBI:57540"/>
    </ligand>
</feature>
<evidence type="ECO:0000256" key="6">
    <source>
        <dbReference type="ARBA" id="ARBA00023027"/>
    </source>
</evidence>
<dbReference type="Pfam" id="PF00984">
    <property type="entry name" value="UDPG_MGDP_dh"/>
    <property type="match status" value="1"/>
</dbReference>
<dbReference type="GO" id="GO:0005634">
    <property type="term" value="C:nucleus"/>
    <property type="evidence" value="ECO:0007669"/>
    <property type="project" value="TreeGrafter"/>
</dbReference>
<dbReference type="GO" id="GO:0003979">
    <property type="term" value="F:UDP-glucose 6-dehydrogenase activity"/>
    <property type="evidence" value="ECO:0007669"/>
    <property type="project" value="UniProtKB-EC"/>
</dbReference>